<comment type="caution">
    <text evidence="5">The sequence shown here is derived from an EMBL/GenBank/DDBJ whole genome shotgun (WGS) entry which is preliminary data.</text>
</comment>
<feature type="compositionally biased region" description="Basic and acidic residues" evidence="3">
    <location>
        <begin position="897"/>
        <end position="908"/>
    </location>
</feature>
<dbReference type="InterPro" id="IPR044748">
    <property type="entry name" value="Trm3/TARBP1_C"/>
</dbReference>
<dbReference type="CDD" id="cd18091">
    <property type="entry name" value="SpoU-like_TRM3-like"/>
    <property type="match status" value="1"/>
</dbReference>
<feature type="domain" description="tRNA/rRNA methyltransferase SpoU type" evidence="4">
    <location>
        <begin position="970"/>
        <end position="1113"/>
    </location>
</feature>
<dbReference type="Proteomes" id="UP000308133">
    <property type="component" value="Unassembled WGS sequence"/>
</dbReference>
<evidence type="ECO:0000259" key="4">
    <source>
        <dbReference type="Pfam" id="PF00588"/>
    </source>
</evidence>
<keyword evidence="2" id="KW-0808">Transferase</keyword>
<dbReference type="AlphaFoldDB" id="A0A4U7AWE4"/>
<organism evidence="5 6">
    <name type="scientific">Elsinoe australis</name>
    <dbReference type="NCBI Taxonomy" id="40998"/>
    <lineage>
        <taxon>Eukaryota</taxon>
        <taxon>Fungi</taxon>
        <taxon>Dikarya</taxon>
        <taxon>Ascomycota</taxon>
        <taxon>Pezizomycotina</taxon>
        <taxon>Dothideomycetes</taxon>
        <taxon>Dothideomycetidae</taxon>
        <taxon>Myriangiales</taxon>
        <taxon>Elsinoaceae</taxon>
        <taxon>Elsinoe</taxon>
    </lineage>
</organism>
<gene>
    <name evidence="5" type="ORF">C1H76_6811</name>
</gene>
<evidence type="ECO:0000313" key="5">
    <source>
        <dbReference type="EMBL" id="TKX20960.1"/>
    </source>
</evidence>
<evidence type="ECO:0000256" key="3">
    <source>
        <dbReference type="SAM" id="MobiDB-lite"/>
    </source>
</evidence>
<dbReference type="Pfam" id="PF00588">
    <property type="entry name" value="SpoU_methylase"/>
    <property type="match status" value="1"/>
</dbReference>
<dbReference type="Gene3D" id="3.40.1280.10">
    <property type="match status" value="1"/>
</dbReference>
<evidence type="ECO:0000256" key="2">
    <source>
        <dbReference type="ARBA" id="ARBA00022679"/>
    </source>
</evidence>
<dbReference type="PANTHER" id="PTHR12029">
    <property type="entry name" value="RNA METHYLTRANSFERASE"/>
    <property type="match status" value="1"/>
</dbReference>
<accession>A0A4U7AWE4</accession>
<sequence>MDDPVTTTNGEQDDGKIAVGVQPEVGSNMIDKAVKCLHFLVQILDPKSKAGTNYLDERVQELLFKALSSSRPQIVGNAKHMITRWLSSTTVNEEDPEVLISIRDRTWAWISGKQGSRFSLHYPIVFSLWYYGIDFWAASPGEFQSLLSSDTYWTCLQDALVEGDTEVRRSVLLIIRKTVHLASEHNVVVDNDHFQMRPQIKAEVKGSFERFCTIFETIVLGRYINQIREVELDLNRLSGDHAAIPKSWLLSLLQPAMSNKMQDSIRSFVGGWIMRSDISNAAHTRQLVHLLNESILPWATRGALFTGSIHGTRELLICEHGQTISAFIARLLRTKSVSAQTSILQALLNYLARVRYNIMPHAMVYITQGICAATGEWRSRSMDRHAFTNLVEIALSPGIPEVVRDLLTMQCRQISSGISTEDTGEENVRKLNALHEQYDKLITGDQPLQTKAWPDWSRIEDMRLDIQATKSACLKGRGLNHACYALQQMLDVPGLQASAEELLEVLEAIWEQIEIQDYPKAALIGLPSIYLHLKCVQRSFTNEELQMKLSFFVTEYRKLVAGRIYTWTPLMVALRQAIIAYPDFALVADLETIVKDTVRSPPSPKPEFIMDLAVANQLASFSSETSTLTYEHYYGKNEGVGWAAFFDLLNSIIQLDPELNQNLLDGLLQPWMQQRIPPTIVNKWKTTEWVQALLILLQGRSAVEDHDGAKAYTQKIMYLLSIEPLPRYRFLFEWMICLLIQQHEDLMDLVVEVLSSIDHHDNPKYLSSIVRVAVTIVCSKLGTEDAAEKVVQRLTGLAASSKIIIRHEAQWALPTFWRHAQAQNWKTITENSALIGLLDYMHSLERTIVPSAERKNSRFNFDTDQTMSTLLCGSYLALEPPGKPQLKLGDYQRLMETEKGSTLKHPQDTKASLPWGTEPRLPAHVPYKDLPSEKKQPANEDLIALQTKGTSYLSGTIADIKSKRHNSTLLVVGSLVDNPYNLGGLSRVSEIFGAAALYVASTKVLTHKDFESVAVSSHLHFDVRDLPVADMIDFFTKMRLEGYAIVGIEQTDRSKILGQADTVLPRKTILVLGAEKEGMPATILGECDLLVEIPQRGSTRSMNVQTAASCVLFDYCRQHK</sequence>
<dbReference type="SUPFAM" id="SSF48371">
    <property type="entry name" value="ARM repeat"/>
    <property type="match status" value="1"/>
</dbReference>
<dbReference type="InterPro" id="IPR001537">
    <property type="entry name" value="SpoU_MeTrfase"/>
</dbReference>
<dbReference type="InterPro" id="IPR045330">
    <property type="entry name" value="TRM3/TARBP1"/>
</dbReference>
<dbReference type="GO" id="GO:0016423">
    <property type="term" value="F:tRNA (guanine) methyltransferase activity"/>
    <property type="evidence" value="ECO:0007669"/>
    <property type="project" value="InterPro"/>
</dbReference>
<dbReference type="PANTHER" id="PTHR12029:SF11">
    <property type="entry name" value="METHYLTRANSFERASE TARBP1-RELATED"/>
    <property type="match status" value="1"/>
</dbReference>
<dbReference type="InterPro" id="IPR029028">
    <property type="entry name" value="Alpha/beta_knot_MTases"/>
</dbReference>
<protein>
    <submittedName>
        <fullName evidence="5">Putative SpoU rRNA methylase family protein</fullName>
    </submittedName>
</protein>
<dbReference type="GO" id="GO:0030488">
    <property type="term" value="P:tRNA methylation"/>
    <property type="evidence" value="ECO:0007669"/>
    <property type="project" value="InterPro"/>
</dbReference>
<dbReference type="GO" id="GO:0003723">
    <property type="term" value="F:RNA binding"/>
    <property type="evidence" value="ECO:0007669"/>
    <property type="project" value="InterPro"/>
</dbReference>
<evidence type="ECO:0000313" key="6">
    <source>
        <dbReference type="Proteomes" id="UP000308133"/>
    </source>
</evidence>
<evidence type="ECO:0000256" key="1">
    <source>
        <dbReference type="ARBA" id="ARBA00022603"/>
    </source>
</evidence>
<name>A0A4U7AWE4_9PEZI</name>
<dbReference type="InterPro" id="IPR029026">
    <property type="entry name" value="tRNA_m1G_MTases_N"/>
</dbReference>
<feature type="region of interest" description="Disordered" evidence="3">
    <location>
        <begin position="897"/>
        <end position="918"/>
    </location>
</feature>
<proteinExistence type="predicted"/>
<dbReference type="EMBL" id="PTQR01000083">
    <property type="protein sequence ID" value="TKX20960.1"/>
    <property type="molecule type" value="Genomic_DNA"/>
</dbReference>
<dbReference type="SUPFAM" id="SSF75217">
    <property type="entry name" value="alpha/beta knot"/>
    <property type="match status" value="1"/>
</dbReference>
<keyword evidence="1 5" id="KW-0489">Methyltransferase</keyword>
<reference evidence="5 6" key="1">
    <citation type="submission" date="2018-02" db="EMBL/GenBank/DDBJ databases">
        <title>Draft genome sequences of Elsinoe sp., causing black scab on jojoba.</title>
        <authorList>
            <person name="Stodart B."/>
            <person name="Jeffress S."/>
            <person name="Ash G."/>
            <person name="Arun Chinnappa K."/>
        </authorList>
    </citation>
    <scope>NUCLEOTIDE SEQUENCE [LARGE SCALE GENOMIC DNA]</scope>
    <source>
        <strain evidence="5 6">Hillstone_2</strain>
    </source>
</reference>
<dbReference type="InterPro" id="IPR016024">
    <property type="entry name" value="ARM-type_fold"/>
</dbReference>